<comment type="pathway">
    <text evidence="1 9">Glycan biosynthesis; sucrose metabolism.</text>
</comment>
<keyword evidence="9" id="KW-0119">Carbohydrate metabolism</keyword>
<dbReference type="InterPro" id="IPR001362">
    <property type="entry name" value="Glyco_hydro_32"/>
</dbReference>
<dbReference type="Gene3D" id="2.115.10.20">
    <property type="entry name" value="Glycosyl hydrolase domain, family 43"/>
    <property type="match status" value="1"/>
</dbReference>
<dbReference type="GO" id="GO:0004564">
    <property type="term" value="F:beta-fructofuranosidase activity"/>
    <property type="evidence" value="ECO:0007669"/>
    <property type="project" value="UniProtKB-EC"/>
</dbReference>
<comment type="catalytic activity">
    <reaction evidence="8">
        <text>Hydrolysis of terminal non-reducing beta-D-fructofuranoside residues in beta-D-fructofuranosides.</text>
        <dbReference type="EC" id="3.2.1.26"/>
    </reaction>
</comment>
<dbReference type="InterPro" id="IPR013148">
    <property type="entry name" value="Glyco_hydro_32_N"/>
</dbReference>
<comment type="similarity">
    <text evidence="2 8">Belongs to the glycosyl hydrolase 32 family.</text>
</comment>
<dbReference type="CDD" id="cd18623">
    <property type="entry name" value="GH32_ScrB-like"/>
    <property type="match status" value="1"/>
</dbReference>
<dbReference type="GO" id="GO:0005985">
    <property type="term" value="P:sucrose metabolic process"/>
    <property type="evidence" value="ECO:0007669"/>
    <property type="project" value="UniProtKB-UniPathway"/>
</dbReference>
<dbReference type="AlphaFoldDB" id="A0A662Z483"/>
<evidence type="ECO:0000256" key="1">
    <source>
        <dbReference type="ARBA" id="ARBA00004914"/>
    </source>
</evidence>
<evidence type="ECO:0000256" key="5">
    <source>
        <dbReference type="ARBA" id="ARBA00022801"/>
    </source>
</evidence>
<evidence type="ECO:0000256" key="7">
    <source>
        <dbReference type="ARBA" id="ARBA00033367"/>
    </source>
</evidence>
<dbReference type="NCBIfam" id="TIGR01322">
    <property type="entry name" value="scrB_fam"/>
    <property type="match status" value="1"/>
</dbReference>
<dbReference type="PANTHER" id="PTHR43101">
    <property type="entry name" value="BETA-FRUCTOSIDASE"/>
    <property type="match status" value="1"/>
</dbReference>
<dbReference type="EMBL" id="FOIT01000005">
    <property type="protein sequence ID" value="SEW10466.1"/>
    <property type="molecule type" value="Genomic_DNA"/>
</dbReference>
<comment type="function">
    <text evidence="9">Enables the bacterium to metabolize sucrose as a sole carbon source.</text>
</comment>
<evidence type="ECO:0000313" key="12">
    <source>
        <dbReference type="EMBL" id="SEW10466.1"/>
    </source>
</evidence>
<dbReference type="Gene3D" id="2.60.120.560">
    <property type="entry name" value="Exo-inulinase, domain 1"/>
    <property type="match status" value="1"/>
</dbReference>
<evidence type="ECO:0000256" key="6">
    <source>
        <dbReference type="ARBA" id="ARBA00023295"/>
    </source>
</evidence>
<dbReference type="InterPro" id="IPR013320">
    <property type="entry name" value="ConA-like_dom_sf"/>
</dbReference>
<evidence type="ECO:0000256" key="2">
    <source>
        <dbReference type="ARBA" id="ARBA00009902"/>
    </source>
</evidence>
<dbReference type="InterPro" id="IPR023296">
    <property type="entry name" value="Glyco_hydro_beta-prop_sf"/>
</dbReference>
<dbReference type="UniPathway" id="UPA00238"/>
<dbReference type="SMART" id="SM00640">
    <property type="entry name" value="Glyco_32"/>
    <property type="match status" value="1"/>
</dbReference>
<dbReference type="SUPFAM" id="SSF49899">
    <property type="entry name" value="Concanavalin A-like lectins/glucanases"/>
    <property type="match status" value="1"/>
</dbReference>
<feature type="domain" description="Glycosyl hydrolase family 32 C-terminal" evidence="11">
    <location>
        <begin position="366"/>
        <end position="480"/>
    </location>
</feature>
<comment type="subcellular location">
    <subcellularLocation>
        <location evidence="9">Cytoplasm</location>
    </subcellularLocation>
</comment>
<evidence type="ECO:0000259" key="11">
    <source>
        <dbReference type="Pfam" id="PF08244"/>
    </source>
</evidence>
<dbReference type="PANTHER" id="PTHR43101:SF1">
    <property type="entry name" value="BETA-FRUCTOSIDASE"/>
    <property type="match status" value="1"/>
</dbReference>
<dbReference type="SUPFAM" id="SSF75005">
    <property type="entry name" value="Arabinanase/levansucrase/invertase"/>
    <property type="match status" value="1"/>
</dbReference>
<dbReference type="InterPro" id="IPR013189">
    <property type="entry name" value="Glyco_hydro_32_C"/>
</dbReference>
<evidence type="ECO:0000256" key="4">
    <source>
        <dbReference type="ARBA" id="ARBA00019623"/>
    </source>
</evidence>
<dbReference type="Pfam" id="PF00251">
    <property type="entry name" value="Glyco_hydro_32N"/>
    <property type="match status" value="1"/>
</dbReference>
<accession>A0A662Z483</accession>
<name>A0A662Z483_9STAP</name>
<evidence type="ECO:0000313" key="13">
    <source>
        <dbReference type="Proteomes" id="UP000243605"/>
    </source>
</evidence>
<evidence type="ECO:0000256" key="3">
    <source>
        <dbReference type="ARBA" id="ARBA00012758"/>
    </source>
</evidence>
<dbReference type="InterPro" id="IPR051214">
    <property type="entry name" value="GH32_Enzymes"/>
</dbReference>
<organism evidence="12 13">
    <name type="scientific">Aliicoccus persicus</name>
    <dbReference type="NCBI Taxonomy" id="930138"/>
    <lineage>
        <taxon>Bacteria</taxon>
        <taxon>Bacillati</taxon>
        <taxon>Bacillota</taxon>
        <taxon>Bacilli</taxon>
        <taxon>Bacillales</taxon>
        <taxon>Staphylococcaceae</taxon>
        <taxon>Aliicoccus</taxon>
    </lineage>
</organism>
<evidence type="ECO:0000256" key="8">
    <source>
        <dbReference type="RuleBase" id="RU362110"/>
    </source>
</evidence>
<dbReference type="InterPro" id="IPR006232">
    <property type="entry name" value="Suc6P_hydrolase"/>
</dbReference>
<evidence type="ECO:0000256" key="9">
    <source>
        <dbReference type="RuleBase" id="RU365015"/>
    </source>
</evidence>
<reference evidence="12 13" key="1">
    <citation type="submission" date="2016-10" db="EMBL/GenBank/DDBJ databases">
        <authorList>
            <person name="Varghese N."/>
            <person name="Submissions S."/>
        </authorList>
    </citation>
    <scope>NUCLEOTIDE SEQUENCE [LARGE SCALE GENOMIC DNA]</scope>
    <source>
        <strain evidence="12 13">IBRC-M10081</strain>
    </source>
</reference>
<keyword evidence="9" id="KW-0963">Cytoplasm</keyword>
<keyword evidence="13" id="KW-1185">Reference proteome</keyword>
<evidence type="ECO:0000259" key="10">
    <source>
        <dbReference type="Pfam" id="PF00251"/>
    </source>
</evidence>
<keyword evidence="5 8" id="KW-0378">Hydrolase</keyword>
<keyword evidence="6 8" id="KW-0326">Glycosidase</keyword>
<dbReference type="Proteomes" id="UP000243605">
    <property type="component" value="Unassembled WGS sequence"/>
</dbReference>
<feature type="domain" description="Glycosyl hydrolase family 32 N-terminal" evidence="10">
    <location>
        <begin position="40"/>
        <end position="338"/>
    </location>
</feature>
<dbReference type="EC" id="3.2.1.26" evidence="3 8"/>
<dbReference type="GO" id="GO:0005737">
    <property type="term" value="C:cytoplasm"/>
    <property type="evidence" value="ECO:0007669"/>
    <property type="project" value="UniProtKB-SubCell"/>
</dbReference>
<proteinExistence type="inferred from homology"/>
<sequence length="501" mass="58332">MVIWMSLNSYNEKKLDELPRTEVDALIERAKNSQWRQKYHVQPIFGELGHPTVFIHHKHHYHVFYQWFPLGADKDIPYWYHVTSHDLSLFENKGIFIKPDSLYDDLGAFSGDALSFDDSLMVFYHGRWMRAGNRIESLLSGEMNEREKFDKDTTIVDIEMDNFELTKIKDPALFQHKQDLYFITGAMNAEEYGRLAVFKADDEYIRYKGELTTGFNEFGYQWEFPDIIDINGKTLLSFCPKGIDKYQNHYHNMFQAGYMIGEIDFDRLEMIHGPFFEFDNGFDFYAPRLTKSPKGKTILIGWMGMKNGEYPTDEDGWRHCLTIPRELTIVKNKLRQVPAQNLELMRGEPIEAEGYITQFPHKMRDFAGDNYEMIIDIEENTSSILYVKLRLSHREETVLKYDQETGEFTLDRGLSGRLPKDVDGAVRKVVLTEPLKQIRIFMDISSIELFLNDGEAVMSARIFPAHDATGVELSTETGECQTKITQYPLNAFQNAPIVNKR</sequence>
<gene>
    <name evidence="12" type="ORF">SAMN05192557_1607</name>
</gene>
<protein>
    <recommendedName>
        <fullName evidence="4 8">Sucrose-6-phosphate hydrolase</fullName>
        <ecNumber evidence="3 8">3.2.1.26</ecNumber>
    </recommendedName>
    <alternativeName>
        <fullName evidence="7 9">Invertase</fullName>
    </alternativeName>
</protein>
<dbReference type="Pfam" id="PF08244">
    <property type="entry name" value="Glyco_hydro_32C"/>
    <property type="match status" value="1"/>
</dbReference>